<dbReference type="Gene3D" id="1.10.510.10">
    <property type="entry name" value="Transferase(Phosphotransferase) domain 1"/>
    <property type="match status" value="1"/>
</dbReference>
<dbReference type="InterPro" id="IPR001245">
    <property type="entry name" value="Ser-Thr/Tyr_kinase_cat_dom"/>
</dbReference>
<feature type="domain" description="Protein kinase" evidence="1">
    <location>
        <begin position="134"/>
        <end position="384"/>
    </location>
</feature>
<dbReference type="PROSITE" id="PS50011">
    <property type="entry name" value="PROTEIN_KINASE_DOM"/>
    <property type="match status" value="1"/>
</dbReference>
<dbReference type="InterPro" id="IPR000719">
    <property type="entry name" value="Prot_kinase_dom"/>
</dbReference>
<organism evidence="2 3">
    <name type="scientific">Cerrena zonata</name>
    <dbReference type="NCBI Taxonomy" id="2478898"/>
    <lineage>
        <taxon>Eukaryota</taxon>
        <taxon>Fungi</taxon>
        <taxon>Dikarya</taxon>
        <taxon>Basidiomycota</taxon>
        <taxon>Agaricomycotina</taxon>
        <taxon>Agaricomycetes</taxon>
        <taxon>Polyporales</taxon>
        <taxon>Cerrenaceae</taxon>
        <taxon>Cerrena</taxon>
    </lineage>
</organism>
<dbReference type="PANTHER" id="PTHR44329:SF214">
    <property type="entry name" value="PROTEIN KINASE DOMAIN-CONTAINING PROTEIN"/>
    <property type="match status" value="1"/>
</dbReference>
<reference evidence="2 3" key="1">
    <citation type="submission" date="2022-09" db="EMBL/GenBank/DDBJ databases">
        <authorList>
            <person name="Palmer J.M."/>
        </authorList>
    </citation>
    <scope>NUCLEOTIDE SEQUENCE [LARGE SCALE GENOMIC DNA]</scope>
    <source>
        <strain evidence="2 3">DSM 7382</strain>
    </source>
</reference>
<dbReference type="AlphaFoldDB" id="A0AAW0FVG6"/>
<keyword evidence="3" id="KW-1185">Reference proteome</keyword>
<dbReference type="InterPro" id="IPR051681">
    <property type="entry name" value="Ser/Thr_Kinases-Pseudokinases"/>
</dbReference>
<dbReference type="Pfam" id="PF07714">
    <property type="entry name" value="PK_Tyr_Ser-Thr"/>
    <property type="match status" value="1"/>
</dbReference>
<evidence type="ECO:0000313" key="2">
    <source>
        <dbReference type="EMBL" id="KAK7685538.1"/>
    </source>
</evidence>
<sequence>MQSTQTIEKSGNTKVGNALRKIFTRAKVLASSTVLLSDSLLFASTRHTRLVRTISRVAVGDIVAIDEIEHLEGDDAQRALDVIQEALDRPLELEATESNSLISGNERLCNTMIQLSNNSKKVPSSLFLELEIPDTRERPLRAGACNDVYCREHHGKRVALKRILPHIWSITQAEQCDFYVACLRWKRLSHPNIVPLYGMAKGSNSPIFVLPWFERGNIGDYLRRTDVEADVNQRITWISEIASGLACLHKNGIYHGGLRREKVLISDDGVAQLTDAMMTPFQRQRDGEPNIRWVAPELYEDAHITSFSDVFTFGLLCVTIFTDAVPFPDLAPNLAGMRIMKGSQPSQPATMPDEIWTLIQQCFDFDPQRRPSMSYIVTALHERKT</sequence>
<dbReference type="EMBL" id="JASBNA010000020">
    <property type="protein sequence ID" value="KAK7685538.1"/>
    <property type="molecule type" value="Genomic_DNA"/>
</dbReference>
<dbReference type="PANTHER" id="PTHR44329">
    <property type="entry name" value="SERINE/THREONINE-PROTEIN KINASE TNNI3K-RELATED"/>
    <property type="match status" value="1"/>
</dbReference>
<name>A0AAW0FVG6_9APHY</name>
<comment type="caution">
    <text evidence="2">The sequence shown here is derived from an EMBL/GenBank/DDBJ whole genome shotgun (WGS) entry which is preliminary data.</text>
</comment>
<accession>A0AAW0FVG6</accession>
<evidence type="ECO:0000313" key="3">
    <source>
        <dbReference type="Proteomes" id="UP001385951"/>
    </source>
</evidence>
<proteinExistence type="predicted"/>
<dbReference type="Proteomes" id="UP001385951">
    <property type="component" value="Unassembled WGS sequence"/>
</dbReference>
<dbReference type="GO" id="GO:0005524">
    <property type="term" value="F:ATP binding"/>
    <property type="evidence" value="ECO:0007669"/>
    <property type="project" value="InterPro"/>
</dbReference>
<dbReference type="GO" id="GO:0004674">
    <property type="term" value="F:protein serine/threonine kinase activity"/>
    <property type="evidence" value="ECO:0007669"/>
    <property type="project" value="TreeGrafter"/>
</dbReference>
<evidence type="ECO:0000259" key="1">
    <source>
        <dbReference type="PROSITE" id="PS50011"/>
    </source>
</evidence>
<protein>
    <recommendedName>
        <fullName evidence="1">Protein kinase domain-containing protein</fullName>
    </recommendedName>
</protein>
<dbReference type="InterPro" id="IPR011009">
    <property type="entry name" value="Kinase-like_dom_sf"/>
</dbReference>
<dbReference type="SUPFAM" id="SSF56112">
    <property type="entry name" value="Protein kinase-like (PK-like)"/>
    <property type="match status" value="1"/>
</dbReference>
<gene>
    <name evidence="2" type="ORF">QCA50_011405</name>
</gene>